<feature type="transmembrane region" description="Helical" evidence="1">
    <location>
        <begin position="218"/>
        <end position="243"/>
    </location>
</feature>
<keyword evidence="1" id="KW-0472">Membrane</keyword>
<reference evidence="2 3" key="1">
    <citation type="submission" date="2010-05" db="EMBL/GenBank/DDBJ databases">
        <title>The Genome Sequence of Thecamonas trahens ATCC 50062.</title>
        <authorList>
            <consortium name="The Broad Institute Genome Sequencing Platform"/>
            <person name="Russ C."/>
            <person name="Cuomo C."/>
            <person name="Shea T."/>
            <person name="Young S.K."/>
            <person name="Zeng Q."/>
            <person name="Koehrsen M."/>
            <person name="Haas B."/>
            <person name="Borodovsky M."/>
            <person name="Guigo R."/>
            <person name="Alvarado L."/>
            <person name="Berlin A."/>
            <person name="Bochicchio J."/>
            <person name="Borenstein D."/>
            <person name="Chapman S."/>
            <person name="Chen Z."/>
            <person name="Freedman E."/>
            <person name="Gellesch M."/>
            <person name="Goldberg J."/>
            <person name="Griggs A."/>
            <person name="Gujja S."/>
            <person name="Heilman E."/>
            <person name="Heiman D."/>
            <person name="Hepburn T."/>
            <person name="Howarth C."/>
            <person name="Jen D."/>
            <person name="Larson L."/>
            <person name="Mehta T."/>
            <person name="Park D."/>
            <person name="Pearson M."/>
            <person name="Roberts A."/>
            <person name="Saif S."/>
            <person name="Shenoy N."/>
            <person name="Sisk P."/>
            <person name="Stolte C."/>
            <person name="Sykes S."/>
            <person name="Thomson T."/>
            <person name="Walk T."/>
            <person name="White J."/>
            <person name="Yandava C."/>
            <person name="Burger G."/>
            <person name="Gray M.W."/>
            <person name="Holland P.W.H."/>
            <person name="King N."/>
            <person name="Lang F.B.F."/>
            <person name="Roger A.J."/>
            <person name="Ruiz-Trillo I."/>
            <person name="Lander E."/>
            <person name="Nusbaum C."/>
        </authorList>
    </citation>
    <scope>NUCLEOTIDE SEQUENCE [LARGE SCALE GENOMIC DNA]</scope>
    <source>
        <strain evidence="2 3">ATCC 50062</strain>
    </source>
</reference>
<feature type="transmembrane region" description="Helical" evidence="1">
    <location>
        <begin position="56"/>
        <end position="74"/>
    </location>
</feature>
<dbReference type="Proteomes" id="UP000054408">
    <property type="component" value="Unassembled WGS sequence"/>
</dbReference>
<evidence type="ECO:0000313" key="3">
    <source>
        <dbReference type="Proteomes" id="UP000054408"/>
    </source>
</evidence>
<proteinExistence type="predicted"/>
<dbReference type="OrthoDB" id="17328at2759"/>
<feature type="transmembrane region" description="Helical" evidence="1">
    <location>
        <begin position="95"/>
        <end position="114"/>
    </location>
</feature>
<dbReference type="EMBL" id="GL349499">
    <property type="protein sequence ID" value="KNC55333.1"/>
    <property type="molecule type" value="Genomic_DNA"/>
</dbReference>
<keyword evidence="1" id="KW-0812">Transmembrane</keyword>
<gene>
    <name evidence="2" type="ORF">AMSG_10981</name>
</gene>
<sequence length="304" mass="33344">MSNLLQVMNEWLEGGVAMGGQLVVAVASNDILPADAYLPDTSAKAGTWFLSPEQHFVELVAFSAVYLAVVAWGCSRIGKKAVGPRLKPVHGAVRLACAGTGLLLFAILVRTVGWKMAKGSLAFLLQPCHIFSLVLVIVLMAPRSSLGVVLFNMHLFVQWAPWMALLMPDLRTYTPGSLELYSFFVQHIIIAGAPLVLMVTGIIPVLPRRGAWMAFGFGWWAMYQVWVLGFGSLLTGVNLNYMLAPPPVIESTSIRAIADHALYYRWFTQVATSIFAAVTGIALPALLAPRRRWRKRSRPHMKAA</sequence>
<dbReference type="RefSeq" id="XP_013753054.1">
    <property type="nucleotide sequence ID" value="XM_013897600.1"/>
</dbReference>
<keyword evidence="3" id="KW-1185">Reference proteome</keyword>
<feature type="transmembrane region" description="Helical" evidence="1">
    <location>
        <begin position="184"/>
        <end position="206"/>
    </location>
</feature>
<name>A0A0L0DUY7_THETB</name>
<dbReference type="AlphaFoldDB" id="A0A0L0DUY7"/>
<dbReference type="InterPro" id="IPR026508">
    <property type="entry name" value="TMEM164"/>
</dbReference>
<protein>
    <recommendedName>
        <fullName evidence="4">Transmembrane protein 164</fullName>
    </recommendedName>
</protein>
<feature type="transmembrane region" description="Helical" evidence="1">
    <location>
        <begin position="146"/>
        <end position="164"/>
    </location>
</feature>
<feature type="transmembrane region" description="Helical" evidence="1">
    <location>
        <begin position="120"/>
        <end position="139"/>
    </location>
</feature>
<evidence type="ECO:0000256" key="1">
    <source>
        <dbReference type="SAM" id="Phobius"/>
    </source>
</evidence>
<organism evidence="2 3">
    <name type="scientific">Thecamonas trahens ATCC 50062</name>
    <dbReference type="NCBI Taxonomy" id="461836"/>
    <lineage>
        <taxon>Eukaryota</taxon>
        <taxon>Apusozoa</taxon>
        <taxon>Apusomonadida</taxon>
        <taxon>Apusomonadidae</taxon>
        <taxon>Thecamonas</taxon>
    </lineage>
</organism>
<dbReference type="GeneID" id="25569069"/>
<dbReference type="PANTHER" id="PTHR20948">
    <property type="entry name" value="TRANSMEMBRANE PROTEIN 164"/>
    <property type="match status" value="1"/>
</dbReference>
<accession>A0A0L0DUY7</accession>
<evidence type="ECO:0000313" key="2">
    <source>
        <dbReference type="EMBL" id="KNC55333.1"/>
    </source>
</evidence>
<dbReference type="Pfam" id="PF14808">
    <property type="entry name" value="TMEM164"/>
    <property type="match status" value="1"/>
</dbReference>
<dbReference type="PANTHER" id="PTHR20948:SF2">
    <property type="entry name" value="TRANSMEMBRANE PROTEIN 164"/>
    <property type="match status" value="1"/>
</dbReference>
<keyword evidence="1" id="KW-1133">Transmembrane helix</keyword>
<feature type="transmembrane region" description="Helical" evidence="1">
    <location>
        <begin position="263"/>
        <end position="288"/>
    </location>
</feature>
<dbReference type="OMA" id="FFIQHYA"/>
<evidence type="ECO:0008006" key="4">
    <source>
        <dbReference type="Google" id="ProtNLM"/>
    </source>
</evidence>